<dbReference type="EMBL" id="BJXC01000003">
    <property type="protein sequence ID" value="GEM50821.1"/>
    <property type="molecule type" value="Genomic_DNA"/>
</dbReference>
<accession>A0A511NES4</accession>
<dbReference type="RefSeq" id="WP_019974723.1">
    <property type="nucleotide sequence ID" value="NZ_BJXC01000003.1"/>
</dbReference>
<evidence type="ECO:0000313" key="1">
    <source>
        <dbReference type="EMBL" id="GEM50821.1"/>
    </source>
</evidence>
<comment type="caution">
    <text evidence="1">The sequence shown here is derived from an EMBL/GenBank/DDBJ whole genome shotgun (WGS) entry which is preliminary data.</text>
</comment>
<gene>
    <name evidence="1" type="ORF">EB1_06110</name>
</gene>
<name>A0A511NES4_9FLAO</name>
<evidence type="ECO:0000313" key="2">
    <source>
        <dbReference type="Proteomes" id="UP000321245"/>
    </source>
</evidence>
<organism evidence="1 2">
    <name type="scientific">Empedobacter brevis NBRC 14943 = ATCC 43319</name>
    <dbReference type="NCBI Taxonomy" id="1218108"/>
    <lineage>
        <taxon>Bacteria</taxon>
        <taxon>Pseudomonadati</taxon>
        <taxon>Bacteroidota</taxon>
        <taxon>Flavobacteriia</taxon>
        <taxon>Flavobacteriales</taxon>
        <taxon>Weeksellaceae</taxon>
        <taxon>Empedobacter</taxon>
    </lineage>
</organism>
<keyword evidence="2" id="KW-1185">Reference proteome</keyword>
<dbReference type="STRING" id="1218108.GCA_000382425_01215"/>
<dbReference type="AlphaFoldDB" id="A0A511NES4"/>
<reference evidence="1 2" key="1">
    <citation type="submission" date="2019-07" db="EMBL/GenBank/DDBJ databases">
        <title>Whole genome shotgun sequence of Empedobacter brevis NBRC 14943.</title>
        <authorList>
            <person name="Hosoyama A."/>
            <person name="Uohara A."/>
            <person name="Ohji S."/>
            <person name="Ichikawa N."/>
        </authorList>
    </citation>
    <scope>NUCLEOTIDE SEQUENCE [LARGE SCALE GENOMIC DNA]</scope>
    <source>
        <strain evidence="1 2">NBRC 14943</strain>
    </source>
</reference>
<protein>
    <recommendedName>
        <fullName evidence="3">HTH merR-type domain-containing protein</fullName>
    </recommendedName>
</protein>
<sequence length="56" mass="6693">MLKRKLYPDEIKSYLGINSDTTLRKREKAGLKLRRDEGSTHRYCFEEDLIKFTEQA</sequence>
<evidence type="ECO:0008006" key="3">
    <source>
        <dbReference type="Google" id="ProtNLM"/>
    </source>
</evidence>
<proteinExistence type="predicted"/>
<dbReference type="Proteomes" id="UP000321245">
    <property type="component" value="Unassembled WGS sequence"/>
</dbReference>